<dbReference type="PROSITE" id="PS51192">
    <property type="entry name" value="HELICASE_ATP_BIND_1"/>
    <property type="match status" value="1"/>
</dbReference>
<dbReference type="GO" id="GO:0003677">
    <property type="term" value="F:DNA binding"/>
    <property type="evidence" value="ECO:0007669"/>
    <property type="project" value="InterPro"/>
</dbReference>
<reference evidence="3 4" key="1">
    <citation type="submission" date="2016-10" db="EMBL/GenBank/DDBJ databases">
        <authorList>
            <person name="de Groot N.N."/>
        </authorList>
    </citation>
    <scope>NUCLEOTIDE SEQUENCE [LARGE SCALE GENOMIC DNA]</scope>
    <source>
        <strain evidence="3 4">DSM 29439</strain>
    </source>
</reference>
<dbReference type="GO" id="GO:0006304">
    <property type="term" value="P:DNA modification"/>
    <property type="evidence" value="ECO:0007669"/>
    <property type="project" value="InterPro"/>
</dbReference>
<dbReference type="CDD" id="cd18799">
    <property type="entry name" value="SF2_C_EcoAI-like"/>
    <property type="match status" value="1"/>
</dbReference>
<dbReference type="InterPro" id="IPR006935">
    <property type="entry name" value="Helicase/UvrB_N"/>
</dbReference>
<dbReference type="GO" id="GO:0016787">
    <property type="term" value="F:hydrolase activity"/>
    <property type="evidence" value="ECO:0007669"/>
    <property type="project" value="InterPro"/>
</dbReference>
<dbReference type="PANTHER" id="PTHR47396">
    <property type="entry name" value="TYPE I RESTRICTION ENZYME ECOKI R PROTEIN"/>
    <property type="match status" value="1"/>
</dbReference>
<dbReference type="CDD" id="cd18032">
    <property type="entry name" value="DEXHc_RE_I_III_res"/>
    <property type="match status" value="1"/>
</dbReference>
<keyword evidence="4" id="KW-1185">Reference proteome</keyword>
<dbReference type="Pfam" id="PF08463">
    <property type="entry name" value="EcoEI_R_C"/>
    <property type="match status" value="1"/>
</dbReference>
<dbReference type="InterPro" id="IPR013670">
    <property type="entry name" value="EcoEI_R_C_dom"/>
</dbReference>
<feature type="compositionally biased region" description="Acidic residues" evidence="1">
    <location>
        <begin position="568"/>
        <end position="584"/>
    </location>
</feature>
<dbReference type="GO" id="GO:0005524">
    <property type="term" value="F:ATP binding"/>
    <property type="evidence" value="ECO:0007669"/>
    <property type="project" value="InterPro"/>
</dbReference>
<dbReference type="AlphaFoldDB" id="A0A1I0NTQ5"/>
<protein>
    <submittedName>
        <fullName evidence="3">Type I restriction enzyme, R subunit</fullName>
    </submittedName>
</protein>
<dbReference type="STRING" id="1173584.SAMN05444851_1097"/>
<dbReference type="Gene3D" id="3.40.50.300">
    <property type="entry name" value="P-loop containing nucleotide triphosphate hydrolases"/>
    <property type="match status" value="2"/>
</dbReference>
<sequence length="784" mass="88384">MSLPPGEKKKLSESDICDLYITPALKRAGWDQFTQIRREVTLTPGPIIVRGNMSSRNKKKKKFADYVLSWEPSLPVAVLEAKDNNHSIGHGMQQALGYAEIMQIPTAFSSNGDGFEQHNKHPSSGEDIETSLSLTAFPDPQTLWARYKSFRGIEDGEQTLLMEPYHDDGSGKEPRYYQAEAINRTIEAVAKGKNRVLLVMATGTGKTYTTFQIIWRLWKAGAAKRILFLADRNILVDQTLVNDFKPFGSVMTKIGSRRIDPSYEIHLGLYQSLTGREESDKTFKTVSPDFFDLIVVDECHRGSASENSEWREILEYFKGAIQIGLTATPKETKDVSSSTYFGEPAYTYSLKQGIEDGFLAPYKVVKIDIDKDVEGWTPPPGAIDDLGNPLEDRQYNQKDMDRLLVLNQRTKLVAARVMQLLNATDPFSKTIIFCEDIDHAERMRKAIVNAAGQIAIDNPQYVRRITGDTKEDGKADLDNFIDPESKFPVIATTSEMLTTGVDAKTCKLIVLDKTITSMTTFKQIIGRGTRVDEEHGKWYFTIMDFKKATELFNDPDFDGEAVVIYEPGNDDPPEPPDPPIDPEDDHLELPDSTGITKLVVSGVEVEIIAERVSFIGPDGALITESYREFARKQILTEFSSLDDFIRKWNDADKKAAIIQELEEHGILLENLAEEVGKDFGDFDLLCHIAYDQPPLTRAERANNVKKRNYFTKYGDEARKVLSALLDKYADEGVRTIEDARVLRLDPFDEIGTPVEIIRDVFGGKEQYEQAVRELEQQIYRQADG</sequence>
<evidence type="ECO:0000313" key="4">
    <source>
        <dbReference type="Proteomes" id="UP000199650"/>
    </source>
</evidence>
<evidence type="ECO:0000259" key="2">
    <source>
        <dbReference type="PROSITE" id="PS51192"/>
    </source>
</evidence>
<organism evidence="3 4">
    <name type="scientific">Aliiroseovarius sediminilitoris</name>
    <dbReference type="NCBI Taxonomy" id="1173584"/>
    <lineage>
        <taxon>Bacteria</taxon>
        <taxon>Pseudomonadati</taxon>
        <taxon>Pseudomonadota</taxon>
        <taxon>Alphaproteobacteria</taxon>
        <taxon>Rhodobacterales</taxon>
        <taxon>Paracoccaceae</taxon>
        <taxon>Aliiroseovarius</taxon>
    </lineage>
</organism>
<dbReference type="Proteomes" id="UP000199650">
    <property type="component" value="Unassembled WGS sequence"/>
</dbReference>
<evidence type="ECO:0000313" key="3">
    <source>
        <dbReference type="EMBL" id="SEW05114.1"/>
    </source>
</evidence>
<dbReference type="GO" id="GO:0005829">
    <property type="term" value="C:cytosol"/>
    <property type="evidence" value="ECO:0007669"/>
    <property type="project" value="TreeGrafter"/>
</dbReference>
<dbReference type="SUPFAM" id="SSF52540">
    <property type="entry name" value="P-loop containing nucleoside triphosphate hydrolases"/>
    <property type="match status" value="1"/>
</dbReference>
<dbReference type="Gene3D" id="3.90.1570.30">
    <property type="match status" value="1"/>
</dbReference>
<dbReference type="PANTHER" id="PTHR47396:SF1">
    <property type="entry name" value="ATP-DEPENDENT HELICASE IRC3-RELATED"/>
    <property type="match status" value="1"/>
</dbReference>
<dbReference type="SMART" id="SM00487">
    <property type="entry name" value="DEXDc"/>
    <property type="match status" value="1"/>
</dbReference>
<dbReference type="InterPro" id="IPR001650">
    <property type="entry name" value="Helicase_C-like"/>
</dbReference>
<dbReference type="InterPro" id="IPR014001">
    <property type="entry name" value="Helicase_ATP-bd"/>
</dbReference>
<dbReference type="RefSeq" id="WP_218142230.1">
    <property type="nucleotide sequence ID" value="NZ_FOJB01000001.1"/>
</dbReference>
<dbReference type="InterPro" id="IPR050742">
    <property type="entry name" value="Helicase_Restrict-Modif_Enz"/>
</dbReference>
<name>A0A1I0NTQ5_9RHOB</name>
<dbReference type="NCBIfam" id="NF046051">
    <property type="entry name" value="restrict_EcoAI"/>
    <property type="match status" value="1"/>
</dbReference>
<dbReference type="InterPro" id="IPR027417">
    <property type="entry name" value="P-loop_NTPase"/>
</dbReference>
<accession>A0A1I0NTQ5</accession>
<evidence type="ECO:0000256" key="1">
    <source>
        <dbReference type="SAM" id="MobiDB-lite"/>
    </source>
</evidence>
<feature type="domain" description="Helicase ATP-binding" evidence="2">
    <location>
        <begin position="187"/>
        <end position="347"/>
    </location>
</feature>
<dbReference type="Pfam" id="PF04851">
    <property type="entry name" value="ResIII"/>
    <property type="match status" value="1"/>
</dbReference>
<feature type="region of interest" description="Disordered" evidence="1">
    <location>
        <begin position="565"/>
        <end position="584"/>
    </location>
</feature>
<dbReference type="Pfam" id="PF00271">
    <property type="entry name" value="Helicase_C"/>
    <property type="match status" value="1"/>
</dbReference>
<proteinExistence type="predicted"/>
<gene>
    <name evidence="3" type="ORF">SAMN05444851_1097</name>
</gene>
<dbReference type="EMBL" id="FOJB01000001">
    <property type="protein sequence ID" value="SEW05114.1"/>
    <property type="molecule type" value="Genomic_DNA"/>
</dbReference>